<feature type="non-terminal residue" evidence="2">
    <location>
        <position position="131"/>
    </location>
</feature>
<name>A0ABS8Y7H7_DATST</name>
<protein>
    <submittedName>
        <fullName evidence="2">Uncharacterized protein</fullName>
    </submittedName>
</protein>
<feature type="region of interest" description="Disordered" evidence="1">
    <location>
        <begin position="92"/>
        <end position="117"/>
    </location>
</feature>
<feature type="compositionally biased region" description="Basic and acidic residues" evidence="1">
    <location>
        <begin position="102"/>
        <end position="117"/>
    </location>
</feature>
<feature type="region of interest" description="Disordered" evidence="1">
    <location>
        <begin position="14"/>
        <end position="38"/>
    </location>
</feature>
<keyword evidence="3" id="KW-1185">Reference proteome</keyword>
<evidence type="ECO:0000313" key="3">
    <source>
        <dbReference type="Proteomes" id="UP000823775"/>
    </source>
</evidence>
<gene>
    <name evidence="2" type="ORF">HAX54_013747</name>
</gene>
<dbReference type="EMBL" id="JACEIK010183409">
    <property type="protein sequence ID" value="MCE5167621.1"/>
    <property type="molecule type" value="Genomic_DNA"/>
</dbReference>
<proteinExistence type="predicted"/>
<accession>A0ABS8Y7H7</accession>
<dbReference type="Proteomes" id="UP000823775">
    <property type="component" value="Unassembled WGS sequence"/>
</dbReference>
<feature type="non-terminal residue" evidence="2">
    <location>
        <position position="1"/>
    </location>
</feature>
<sequence length="131" mass="14301">VVKFSVLVWPENKREDEEKEIGEGGLPANSGRSYGGGVGGVCRTGEERRGERRAVSVCMVVHRRSREEVRSAWGGEEKELRGPAMSLARTVRGKKRGGGGTWEKEERDPADLGRWGKGESEKCVVGFGGVE</sequence>
<evidence type="ECO:0000313" key="2">
    <source>
        <dbReference type="EMBL" id="MCE5167621.1"/>
    </source>
</evidence>
<organism evidence="2 3">
    <name type="scientific">Datura stramonium</name>
    <name type="common">Jimsonweed</name>
    <name type="synonym">Common thornapple</name>
    <dbReference type="NCBI Taxonomy" id="4076"/>
    <lineage>
        <taxon>Eukaryota</taxon>
        <taxon>Viridiplantae</taxon>
        <taxon>Streptophyta</taxon>
        <taxon>Embryophyta</taxon>
        <taxon>Tracheophyta</taxon>
        <taxon>Spermatophyta</taxon>
        <taxon>Magnoliopsida</taxon>
        <taxon>eudicotyledons</taxon>
        <taxon>Gunneridae</taxon>
        <taxon>Pentapetalae</taxon>
        <taxon>asterids</taxon>
        <taxon>lamiids</taxon>
        <taxon>Solanales</taxon>
        <taxon>Solanaceae</taxon>
        <taxon>Solanoideae</taxon>
        <taxon>Datureae</taxon>
        <taxon>Datura</taxon>
    </lineage>
</organism>
<evidence type="ECO:0000256" key="1">
    <source>
        <dbReference type="SAM" id="MobiDB-lite"/>
    </source>
</evidence>
<reference evidence="2 3" key="1">
    <citation type="journal article" date="2021" name="BMC Genomics">
        <title>Datura genome reveals duplications of psychoactive alkaloid biosynthetic genes and high mutation rate following tissue culture.</title>
        <authorList>
            <person name="Rajewski A."/>
            <person name="Carter-House D."/>
            <person name="Stajich J."/>
            <person name="Litt A."/>
        </authorList>
    </citation>
    <scope>NUCLEOTIDE SEQUENCE [LARGE SCALE GENOMIC DNA]</scope>
    <source>
        <strain evidence="2">AR-01</strain>
    </source>
</reference>
<comment type="caution">
    <text evidence="2">The sequence shown here is derived from an EMBL/GenBank/DDBJ whole genome shotgun (WGS) entry which is preliminary data.</text>
</comment>